<dbReference type="SUPFAM" id="SSF53955">
    <property type="entry name" value="Lysozyme-like"/>
    <property type="match status" value="1"/>
</dbReference>
<reference evidence="3 4" key="3">
    <citation type="journal article" date="2011" name="Mol. Syst. Biol.">
        <title>Integrative genome-scale metabolic analysis of Vibrio vulnificus for drug targeting and discovery.</title>
        <authorList>
            <person name="Kim H.U."/>
            <person name="Kim S.Y."/>
            <person name="Jeong H."/>
            <person name="Kim T.Y."/>
            <person name="Kim J.J."/>
            <person name="Choy H.E."/>
            <person name="Yi K.Y."/>
            <person name="Rhee J.H."/>
            <person name="Lee S.Y."/>
        </authorList>
    </citation>
    <scope>NUCLEOTIDE SEQUENCE [LARGE SCALE GENOMIC DNA]</scope>
    <source>
        <strain evidence="3 4">CMCP6</strain>
    </source>
</reference>
<proteinExistence type="predicted"/>
<accession>A0A3Q0L1D5</accession>
<protein>
    <submittedName>
        <fullName evidence="3">Secretion activating protein</fullName>
    </submittedName>
</protein>
<dbReference type="Pfam" id="PF09374">
    <property type="entry name" value="PG_binding_3"/>
    <property type="match status" value="1"/>
</dbReference>
<feature type="domain" description="TtsA-like Glycoside hydrolase family 108" evidence="1">
    <location>
        <begin position="18"/>
        <end position="99"/>
    </location>
</feature>
<evidence type="ECO:0000259" key="2">
    <source>
        <dbReference type="Pfam" id="PF09374"/>
    </source>
</evidence>
<dbReference type="CDD" id="cd13926">
    <property type="entry name" value="N-acetylmuramidase_GH108"/>
    <property type="match status" value="1"/>
</dbReference>
<dbReference type="InterPro" id="IPR008565">
    <property type="entry name" value="TtsA-like_GH18_dom"/>
</dbReference>
<dbReference type="Gene3D" id="1.20.141.10">
    <property type="entry name" value="Chitosanase, subunit A, domain 1"/>
    <property type="match status" value="1"/>
</dbReference>
<evidence type="ECO:0000259" key="1">
    <source>
        <dbReference type="Pfam" id="PF05838"/>
    </source>
</evidence>
<dbReference type="Pfam" id="PF05838">
    <property type="entry name" value="Glyco_hydro_108"/>
    <property type="match status" value="1"/>
</dbReference>
<dbReference type="InterPro" id="IPR018537">
    <property type="entry name" value="Peptidoglycan-bd_3"/>
</dbReference>
<organism evidence="3 4">
    <name type="scientific">Vibrio vulnificus (strain CMCP6)</name>
    <dbReference type="NCBI Taxonomy" id="216895"/>
    <lineage>
        <taxon>Bacteria</taxon>
        <taxon>Pseudomonadati</taxon>
        <taxon>Pseudomonadota</taxon>
        <taxon>Gammaproteobacteria</taxon>
        <taxon>Vibrionales</taxon>
        <taxon>Vibrionaceae</taxon>
        <taxon>Vibrio</taxon>
    </lineage>
</organism>
<sequence>MTMCDLLKARTIDEIILEIMEKEGFRSNNEDDLGGDTTYGITEATARRLGYEGSMADLTPDIAKTLYLHEYVLRVRFDLVHAVSQIIGEELIDTGVNMGQGIAAKFLQRWLNVYNNKQQYYKDLLVDGHIGPATITALKAFLAKRGQEGEKVLWKSLNASQGGRYLEISESREKNETFVYGWMKNRVGI</sequence>
<dbReference type="AlphaFoldDB" id="A0A3Q0L1D5"/>
<reference evidence="3 4" key="2">
    <citation type="journal article" date="2003" name="Infect. Immun.">
        <title>Characterization and pathogenic significance of Vibrio vulnificus antigens preferentially expressed in septicemic patients.</title>
        <authorList>
            <person name="Kim Y.R."/>
            <person name="Lee S.E."/>
            <person name="Kim C.M."/>
            <person name="Kim S.Y."/>
            <person name="Shin E.K."/>
            <person name="Shin D.H."/>
            <person name="Chung S.S."/>
            <person name="Choy H.E."/>
            <person name="Progulske-Fox A."/>
            <person name="Hillman J.D."/>
            <person name="Handfield M."/>
            <person name="Rhee J.H."/>
        </authorList>
    </citation>
    <scope>NUCLEOTIDE SEQUENCE [LARGE SCALE GENOMIC DNA]</scope>
    <source>
        <strain evidence="3 4">CMCP6</strain>
    </source>
</reference>
<dbReference type="Proteomes" id="UP000002275">
    <property type="component" value="Chromosome I"/>
</dbReference>
<dbReference type="EMBL" id="AE016795">
    <property type="protein sequence ID" value="AAO08662.1"/>
    <property type="molecule type" value="Genomic_DNA"/>
</dbReference>
<gene>
    <name evidence="3" type="ordered locus">VV1_0124</name>
</gene>
<dbReference type="KEGG" id="vvu:VV1_0124"/>
<name>A0A3Q0L1D5_VIBVU</name>
<evidence type="ECO:0000313" key="4">
    <source>
        <dbReference type="Proteomes" id="UP000002275"/>
    </source>
</evidence>
<feature type="domain" description="Peptidoglycan binding" evidence="2">
    <location>
        <begin position="103"/>
        <end position="187"/>
    </location>
</feature>
<evidence type="ECO:0000313" key="3">
    <source>
        <dbReference type="EMBL" id="AAO08662.1"/>
    </source>
</evidence>
<reference evidence="4" key="1">
    <citation type="submission" date="2002-12" db="EMBL/GenBank/DDBJ databases">
        <title>Complete genome sequence of Vibrio vulnificus CMCP6.</title>
        <authorList>
            <person name="Rhee J.H."/>
            <person name="Kim S.Y."/>
            <person name="Chung S.S."/>
            <person name="Kim J.J."/>
            <person name="Moon Y.H."/>
            <person name="Jeong H."/>
            <person name="Choy H.E."/>
        </authorList>
    </citation>
    <scope>NUCLEOTIDE SEQUENCE [LARGE SCALE GENOMIC DNA]</scope>
    <source>
        <strain evidence="4">CMCP6</strain>
    </source>
</reference>
<dbReference type="InterPro" id="IPR023346">
    <property type="entry name" value="Lysozyme-like_dom_sf"/>
</dbReference>